<comment type="caution">
    <text evidence="1">The sequence shown here is derived from an EMBL/GenBank/DDBJ whole genome shotgun (WGS) entry which is preliminary data.</text>
</comment>
<dbReference type="Proteomes" id="UP001501510">
    <property type="component" value="Unassembled WGS sequence"/>
</dbReference>
<reference evidence="1 2" key="1">
    <citation type="journal article" date="2019" name="Int. J. Syst. Evol. Microbiol.">
        <title>The Global Catalogue of Microorganisms (GCM) 10K type strain sequencing project: providing services to taxonomists for standard genome sequencing and annotation.</title>
        <authorList>
            <consortium name="The Broad Institute Genomics Platform"/>
            <consortium name="The Broad Institute Genome Sequencing Center for Infectious Disease"/>
            <person name="Wu L."/>
            <person name="Ma J."/>
        </authorList>
    </citation>
    <scope>NUCLEOTIDE SEQUENCE [LARGE SCALE GENOMIC DNA]</scope>
    <source>
        <strain evidence="1 2">JCM 1407</strain>
    </source>
</reference>
<accession>A0ABN1JEG6</accession>
<protein>
    <submittedName>
        <fullName evidence="1">Uncharacterized protein</fullName>
    </submittedName>
</protein>
<name>A0ABN1JEG6_9CLOT</name>
<organism evidence="1 2">
    <name type="scientific">Clostridium oceanicum</name>
    <dbReference type="NCBI Taxonomy" id="1543"/>
    <lineage>
        <taxon>Bacteria</taxon>
        <taxon>Bacillati</taxon>
        <taxon>Bacillota</taxon>
        <taxon>Clostridia</taxon>
        <taxon>Eubacteriales</taxon>
        <taxon>Clostridiaceae</taxon>
        <taxon>Clostridium</taxon>
    </lineage>
</organism>
<gene>
    <name evidence="1" type="ORF">GCM10008906_12600</name>
</gene>
<evidence type="ECO:0000313" key="2">
    <source>
        <dbReference type="Proteomes" id="UP001501510"/>
    </source>
</evidence>
<keyword evidence="2" id="KW-1185">Reference proteome</keyword>
<dbReference type="RefSeq" id="WP_343759987.1">
    <property type="nucleotide sequence ID" value="NZ_BAAACG010000008.1"/>
</dbReference>
<dbReference type="Gene3D" id="2.60.300.12">
    <property type="entry name" value="HesB-like domain"/>
    <property type="match status" value="1"/>
</dbReference>
<proteinExistence type="predicted"/>
<dbReference type="InterPro" id="IPR035903">
    <property type="entry name" value="HesB-like_dom_sf"/>
</dbReference>
<dbReference type="SUPFAM" id="SSF89360">
    <property type="entry name" value="HesB-like domain"/>
    <property type="match status" value="1"/>
</dbReference>
<sequence>MNNDFKFEISDTAYINLSNLLNDHKDEYSCIRFNNSKSCCNNVKIDIMLDEIKEGDVQTKFKDLTLVYNKSLEKFVKQIEIIYKNSSFMMKVTPVYPKKQCNKKNTTDSCSSCSGCSKL</sequence>
<evidence type="ECO:0000313" key="1">
    <source>
        <dbReference type="EMBL" id="GAA0736994.1"/>
    </source>
</evidence>
<dbReference type="EMBL" id="BAAACG010000008">
    <property type="protein sequence ID" value="GAA0736994.1"/>
    <property type="molecule type" value="Genomic_DNA"/>
</dbReference>